<protein>
    <submittedName>
        <fullName evidence="2">Uncharacterized protein</fullName>
    </submittedName>
</protein>
<name>A0ABS5G498_9BRAD</name>
<dbReference type="EMBL" id="JAFCLK010000008">
    <property type="protein sequence ID" value="MBR1136143.1"/>
    <property type="molecule type" value="Genomic_DNA"/>
</dbReference>
<accession>A0ABS5G498</accession>
<evidence type="ECO:0000256" key="1">
    <source>
        <dbReference type="SAM" id="MobiDB-lite"/>
    </source>
</evidence>
<evidence type="ECO:0000313" key="2">
    <source>
        <dbReference type="EMBL" id="MBR1136143.1"/>
    </source>
</evidence>
<proteinExistence type="predicted"/>
<keyword evidence="3" id="KW-1185">Reference proteome</keyword>
<dbReference type="Proteomes" id="UP001314635">
    <property type="component" value="Unassembled WGS sequence"/>
</dbReference>
<evidence type="ECO:0000313" key="3">
    <source>
        <dbReference type="Proteomes" id="UP001314635"/>
    </source>
</evidence>
<feature type="region of interest" description="Disordered" evidence="1">
    <location>
        <begin position="1"/>
        <end position="32"/>
    </location>
</feature>
<gene>
    <name evidence="2" type="ORF">JQ619_10225</name>
</gene>
<organism evidence="2 3">
    <name type="scientific">Bradyrhizobium denitrificans</name>
    <dbReference type="NCBI Taxonomy" id="2734912"/>
    <lineage>
        <taxon>Bacteria</taxon>
        <taxon>Pseudomonadati</taxon>
        <taxon>Pseudomonadota</taxon>
        <taxon>Alphaproteobacteria</taxon>
        <taxon>Hyphomicrobiales</taxon>
        <taxon>Nitrobacteraceae</taxon>
        <taxon>Bradyrhizobium</taxon>
    </lineage>
</organism>
<comment type="caution">
    <text evidence="2">The sequence shown here is derived from an EMBL/GenBank/DDBJ whole genome shotgun (WGS) entry which is preliminary data.</text>
</comment>
<feature type="compositionally biased region" description="Low complexity" evidence="1">
    <location>
        <begin position="16"/>
        <end position="27"/>
    </location>
</feature>
<dbReference type="RefSeq" id="WP_172236481.1">
    <property type="nucleotide sequence ID" value="NZ_JABFDP010000009.1"/>
</dbReference>
<reference evidence="3" key="1">
    <citation type="journal article" date="2021" name="ISME J.">
        <title>Evolutionary origin and ecological implication of a unique nif island in free-living Bradyrhizobium lineages.</title>
        <authorList>
            <person name="Tao J."/>
        </authorList>
    </citation>
    <scope>NUCLEOTIDE SEQUENCE [LARGE SCALE GENOMIC DNA]</scope>
    <source>
        <strain evidence="3">SZCCT0094</strain>
    </source>
</reference>
<sequence>MTALNTGLEPVRSSMARGAADAAAKPAQMPMSRQNAFGSHGYDMYPQELVRLSGCQELKLRREKKRALVLS</sequence>